<proteinExistence type="predicted"/>
<organism evidence="2 3">
    <name type="scientific">Carnegiea gigantea</name>
    <dbReference type="NCBI Taxonomy" id="171969"/>
    <lineage>
        <taxon>Eukaryota</taxon>
        <taxon>Viridiplantae</taxon>
        <taxon>Streptophyta</taxon>
        <taxon>Embryophyta</taxon>
        <taxon>Tracheophyta</taxon>
        <taxon>Spermatophyta</taxon>
        <taxon>Magnoliopsida</taxon>
        <taxon>eudicotyledons</taxon>
        <taxon>Gunneridae</taxon>
        <taxon>Pentapetalae</taxon>
        <taxon>Caryophyllales</taxon>
        <taxon>Cactineae</taxon>
        <taxon>Cactaceae</taxon>
        <taxon>Cactoideae</taxon>
        <taxon>Echinocereeae</taxon>
        <taxon>Carnegiea</taxon>
    </lineage>
</organism>
<name>A0A9Q1KVX3_9CARY</name>
<gene>
    <name evidence="2" type="ORF">Cgig2_021151</name>
</gene>
<evidence type="ECO:0000313" key="2">
    <source>
        <dbReference type="EMBL" id="KAJ8450679.1"/>
    </source>
</evidence>
<dbReference type="AlphaFoldDB" id="A0A9Q1KVX3"/>
<feature type="compositionally biased region" description="Polar residues" evidence="1">
    <location>
        <begin position="22"/>
        <end position="34"/>
    </location>
</feature>
<dbReference type="Proteomes" id="UP001153076">
    <property type="component" value="Unassembled WGS sequence"/>
</dbReference>
<evidence type="ECO:0000256" key="1">
    <source>
        <dbReference type="SAM" id="MobiDB-lite"/>
    </source>
</evidence>
<comment type="caution">
    <text evidence="2">The sequence shown here is derived from an EMBL/GenBank/DDBJ whole genome shotgun (WGS) entry which is preliminary data.</text>
</comment>
<feature type="compositionally biased region" description="Basic and acidic residues" evidence="1">
    <location>
        <begin position="41"/>
        <end position="57"/>
    </location>
</feature>
<feature type="region of interest" description="Disordered" evidence="1">
    <location>
        <begin position="135"/>
        <end position="161"/>
    </location>
</feature>
<dbReference type="EMBL" id="JAKOGI010000013">
    <property type="protein sequence ID" value="KAJ8450679.1"/>
    <property type="molecule type" value="Genomic_DNA"/>
</dbReference>
<feature type="region of interest" description="Disordered" evidence="1">
    <location>
        <begin position="1"/>
        <end position="60"/>
    </location>
</feature>
<evidence type="ECO:0000313" key="3">
    <source>
        <dbReference type="Proteomes" id="UP001153076"/>
    </source>
</evidence>
<protein>
    <submittedName>
        <fullName evidence="2">Uncharacterized protein</fullName>
    </submittedName>
</protein>
<accession>A0A9Q1KVX3</accession>
<sequence>MFSGGSGGGGDGGNGGADEMSASYSSRPSTNYFTNRGHGVTVEDDRRSRRSLDEQPREPIQTYRRVRKGKVPVQLYGYPTDAMYGYTSFQEVPSSFTGPGLFAPSGGYDTHGGALNNYGYSSTNTNCPPPPYPSHEPQFVRSDSSKRHRDNPPIINQGTINYGDRHYHQPTFYSGNSTSSEQSWMYSTASLIFYPQQE</sequence>
<feature type="compositionally biased region" description="Gly residues" evidence="1">
    <location>
        <begin position="1"/>
        <end position="16"/>
    </location>
</feature>
<reference evidence="2" key="1">
    <citation type="submission" date="2022-04" db="EMBL/GenBank/DDBJ databases">
        <title>Carnegiea gigantea Genome sequencing and assembly v2.</title>
        <authorList>
            <person name="Copetti D."/>
            <person name="Sanderson M.J."/>
            <person name="Burquez A."/>
            <person name="Wojciechowski M.F."/>
        </authorList>
    </citation>
    <scope>NUCLEOTIDE SEQUENCE</scope>
    <source>
        <strain evidence="2">SGP5-SGP5p</strain>
        <tissue evidence="2">Aerial part</tissue>
    </source>
</reference>
<keyword evidence="3" id="KW-1185">Reference proteome</keyword>